<dbReference type="PATRIC" id="fig|1125725.3.peg.982"/>
<evidence type="ECO:0000313" key="3">
    <source>
        <dbReference type="EMBL" id="ERK03823.1"/>
    </source>
</evidence>
<dbReference type="STRING" id="1125725.HMPREF1325_1206"/>
<name>U1FMA9_TRESO</name>
<evidence type="ECO:0000256" key="1">
    <source>
        <dbReference type="SAM" id="SignalP"/>
    </source>
</evidence>
<gene>
    <name evidence="3" type="ORF">HMPREF0860_1900</name>
    <name evidence="2" type="ORF">HMPREF1325_1206</name>
</gene>
<reference evidence="4 5" key="1">
    <citation type="submission" date="2013-08" db="EMBL/GenBank/DDBJ databases">
        <authorList>
            <person name="Durkin A.S."/>
            <person name="Haft D.R."/>
            <person name="McCorrison J."/>
            <person name="Torralba M."/>
            <person name="Gillis M."/>
            <person name="Haft D.H."/>
            <person name="Methe B."/>
            <person name="Sutton G."/>
            <person name="Nelson K.E."/>
        </authorList>
    </citation>
    <scope>NUCLEOTIDE SEQUENCE [LARGE SCALE GENOMIC DNA]</scope>
    <source>
        <strain evidence="3 5">ATCC 35536</strain>
        <strain evidence="2 4">VPI DR56BR1116</strain>
    </source>
</reference>
<dbReference type="Proteomes" id="UP000016412">
    <property type="component" value="Unassembled WGS sequence"/>
</dbReference>
<feature type="chain" id="PRO_5004610941" evidence="1">
    <location>
        <begin position="30"/>
        <end position="343"/>
    </location>
</feature>
<dbReference type="Proteomes" id="UP000016646">
    <property type="component" value="Unassembled WGS sequence"/>
</dbReference>
<protein>
    <submittedName>
        <fullName evidence="2">Uncharacterized protein</fullName>
    </submittedName>
</protein>
<evidence type="ECO:0000313" key="2">
    <source>
        <dbReference type="EMBL" id="ERF60988.1"/>
    </source>
</evidence>
<dbReference type="EMBL" id="AVQI01000030">
    <property type="protein sequence ID" value="ERK03823.1"/>
    <property type="molecule type" value="Genomic_DNA"/>
</dbReference>
<feature type="signal peptide" evidence="1">
    <location>
        <begin position="1"/>
        <end position="29"/>
    </location>
</feature>
<dbReference type="OrthoDB" id="357745at2"/>
<keyword evidence="1" id="KW-0732">Signal</keyword>
<sequence>MTIRNLFKSLSVFAAASLLSTASVFGANADIDKAFESFTDKVTEVLPETTTQLGVWSDAYIGKLFPSAPPHFGIGLTVSGTFMNTKEFSSTAEAIVNEINGKTPGASKDFNFSIPNTIPFPAYSINARLGGIILPFDVGLYGSYLKINSLKFEDFTGTITYYSFGGDIRYAVMKGSTLLPKISVGAGYIYTHMALGAEGSSTYTSDLTAHGIPGITTATVTANTDMNTNFDLHTLFVQAQVSKKFFILTPYAGMRAYVTASKNHYDYAYSSTYKAGALSGNVPNGSGSEAHDYNSNGFAWGKIQPQLYTGLGLNILFFDCTVGGCWNPRNNLWSANVSARFKL</sequence>
<dbReference type="EMBL" id="AUZJ01000020">
    <property type="protein sequence ID" value="ERF60988.1"/>
    <property type="molecule type" value="Genomic_DNA"/>
</dbReference>
<accession>U1FMA9</accession>
<evidence type="ECO:0000313" key="4">
    <source>
        <dbReference type="Proteomes" id="UP000016412"/>
    </source>
</evidence>
<evidence type="ECO:0000313" key="5">
    <source>
        <dbReference type="Proteomes" id="UP000016646"/>
    </source>
</evidence>
<proteinExistence type="predicted"/>
<dbReference type="AlphaFoldDB" id="U1FMA9"/>
<comment type="caution">
    <text evidence="2">The sequence shown here is derived from an EMBL/GenBank/DDBJ whole genome shotgun (WGS) entry which is preliminary data.</text>
</comment>
<keyword evidence="5" id="KW-1185">Reference proteome</keyword>
<organism evidence="2 4">
    <name type="scientific">Treponema socranskii subsp. socranskii VPI DR56BR1116 = ATCC 35536</name>
    <dbReference type="NCBI Taxonomy" id="1125725"/>
    <lineage>
        <taxon>Bacteria</taxon>
        <taxon>Pseudomonadati</taxon>
        <taxon>Spirochaetota</taxon>
        <taxon>Spirochaetia</taxon>
        <taxon>Spirochaetales</taxon>
        <taxon>Treponemataceae</taxon>
        <taxon>Treponema</taxon>
    </lineage>
</organism>
<dbReference type="RefSeq" id="WP_021330049.1">
    <property type="nucleotide sequence ID" value="NZ_AUZJ01000020.1"/>
</dbReference>
<dbReference type="eggNOG" id="ENOG5033Y28">
    <property type="taxonomic scope" value="Bacteria"/>
</dbReference>